<dbReference type="InterPro" id="IPR043129">
    <property type="entry name" value="ATPase_NBD"/>
</dbReference>
<protein>
    <submittedName>
        <fullName evidence="5">Xylulose kinase</fullName>
        <ecNumber evidence="5">2.7.1.17</ecNumber>
    </submittedName>
</protein>
<comment type="caution">
    <text evidence="5">The sequence shown here is derived from an EMBL/GenBank/DDBJ whole genome shotgun (WGS) entry which is preliminary data.</text>
</comment>
<evidence type="ECO:0000313" key="5">
    <source>
        <dbReference type="EMBL" id="OPZ90812.1"/>
    </source>
</evidence>
<evidence type="ECO:0000256" key="2">
    <source>
        <dbReference type="ARBA" id="ARBA00022679"/>
    </source>
</evidence>
<evidence type="ECO:0000256" key="1">
    <source>
        <dbReference type="ARBA" id="ARBA00009156"/>
    </source>
</evidence>
<dbReference type="GO" id="GO:0004856">
    <property type="term" value="F:D-xylulokinase activity"/>
    <property type="evidence" value="ECO:0007669"/>
    <property type="project" value="UniProtKB-EC"/>
</dbReference>
<gene>
    <name evidence="5" type="primary">xylB_2</name>
    <name evidence="5" type="ORF">BWY73_01237</name>
</gene>
<dbReference type="PANTHER" id="PTHR43095">
    <property type="entry name" value="SUGAR KINASE"/>
    <property type="match status" value="1"/>
</dbReference>
<evidence type="ECO:0000259" key="4">
    <source>
        <dbReference type="Pfam" id="PF02782"/>
    </source>
</evidence>
<feature type="domain" description="Carbohydrate kinase FGGY C-terminal" evidence="4">
    <location>
        <begin position="49"/>
        <end position="201"/>
    </location>
</feature>
<sequence length="264" mass="28351">MTGALGAGNFQAGVISESTGTVLALCGVTDTPPYDEQRRFCLFPHAIEGRFVAMPWASASGSILAWFRDNFVPGLDYESLTAEAAAVAAGSDGLTVLPHFEGINLPVRIVEARGVFWGVTPSHRRGHFARAIMESVAFLLKDYVSILEQAGIGGRQVISLGGAARSALWSQIKADVLEKPVVTNRVNETVCLGAAMIAAAGAGLYRDCEEACRKMVQPKRTFTPSEAAGTYRSLYGQYTRLNELHRSFYDGLRDAPGAKEPNHG</sequence>
<accession>A0A1V5MCF6</accession>
<dbReference type="Proteomes" id="UP000485484">
    <property type="component" value="Unassembled WGS sequence"/>
</dbReference>
<comment type="similarity">
    <text evidence="1">Belongs to the FGGY kinase family.</text>
</comment>
<dbReference type="InterPro" id="IPR050406">
    <property type="entry name" value="FGGY_Carb_Kinase"/>
</dbReference>
<reference evidence="5" key="1">
    <citation type="submission" date="2017-02" db="EMBL/GenBank/DDBJ databases">
        <title>Delving into the versatile metabolic prowess of the omnipresent phylum Bacteroidetes.</title>
        <authorList>
            <person name="Nobu M.K."/>
            <person name="Mei R."/>
            <person name="Narihiro T."/>
            <person name="Kuroda K."/>
            <person name="Liu W.-T."/>
        </authorList>
    </citation>
    <scope>NUCLEOTIDE SEQUENCE</scope>
    <source>
        <strain evidence="5">ADurb.Bin417</strain>
    </source>
</reference>
<keyword evidence="3 5" id="KW-0418">Kinase</keyword>
<dbReference type="AlphaFoldDB" id="A0A1V5MCF6"/>
<dbReference type="Pfam" id="PF02782">
    <property type="entry name" value="FGGY_C"/>
    <property type="match status" value="1"/>
</dbReference>
<dbReference type="InterPro" id="IPR018485">
    <property type="entry name" value="FGGY_C"/>
</dbReference>
<name>A0A1V5MCF6_UNCT6</name>
<dbReference type="EC" id="2.7.1.17" evidence="5"/>
<dbReference type="PROSITE" id="PS00445">
    <property type="entry name" value="FGGY_KINASES_2"/>
    <property type="match status" value="1"/>
</dbReference>
<dbReference type="EMBL" id="MWAK01000226">
    <property type="protein sequence ID" value="OPZ90812.1"/>
    <property type="molecule type" value="Genomic_DNA"/>
</dbReference>
<dbReference type="SUPFAM" id="SSF53067">
    <property type="entry name" value="Actin-like ATPase domain"/>
    <property type="match status" value="1"/>
</dbReference>
<proteinExistence type="inferred from homology"/>
<dbReference type="Gene3D" id="3.30.420.40">
    <property type="match status" value="1"/>
</dbReference>
<evidence type="ECO:0000256" key="3">
    <source>
        <dbReference type="ARBA" id="ARBA00022777"/>
    </source>
</evidence>
<dbReference type="InterPro" id="IPR018483">
    <property type="entry name" value="Carb_kinase_FGGY_CS"/>
</dbReference>
<keyword evidence="2 5" id="KW-0808">Transferase</keyword>
<organism evidence="5">
    <name type="scientific">candidate division TA06 bacterium ADurb.Bin417</name>
    <dbReference type="NCBI Taxonomy" id="1852828"/>
    <lineage>
        <taxon>Bacteria</taxon>
        <taxon>Bacteria division TA06</taxon>
    </lineage>
</organism>